<keyword evidence="3" id="KW-0812">Transmembrane</keyword>
<dbReference type="EMBL" id="FJOG01000034">
    <property type="protein sequence ID" value="CZR66087.1"/>
    <property type="molecule type" value="Genomic_DNA"/>
</dbReference>
<dbReference type="Gene3D" id="2.40.70.10">
    <property type="entry name" value="Acid Proteases"/>
    <property type="match status" value="2"/>
</dbReference>
<evidence type="ECO:0000256" key="1">
    <source>
        <dbReference type="ARBA" id="ARBA00007447"/>
    </source>
</evidence>
<keyword evidence="4" id="KW-0732">Signal</keyword>
<dbReference type="OrthoDB" id="4074350at2759"/>
<proteinExistence type="inferred from homology"/>
<evidence type="ECO:0000313" key="7">
    <source>
        <dbReference type="Proteomes" id="UP000184330"/>
    </source>
</evidence>
<keyword evidence="7" id="KW-1185">Reference proteome</keyword>
<dbReference type="STRING" id="576137.A0A1L7XMC0"/>
<dbReference type="InterPro" id="IPR033121">
    <property type="entry name" value="PEPTIDASE_A1"/>
</dbReference>
<name>A0A1L7XMC0_9HELO</name>
<feature type="chain" id="PRO_5013109393" description="Peptidase A1 domain-containing protein" evidence="4">
    <location>
        <begin position="25"/>
        <end position="671"/>
    </location>
</feature>
<evidence type="ECO:0000256" key="4">
    <source>
        <dbReference type="SAM" id="SignalP"/>
    </source>
</evidence>
<feature type="compositionally biased region" description="Low complexity" evidence="2">
    <location>
        <begin position="425"/>
        <end position="438"/>
    </location>
</feature>
<dbReference type="InterPro" id="IPR021109">
    <property type="entry name" value="Peptidase_aspartic_dom_sf"/>
</dbReference>
<dbReference type="GO" id="GO:0000324">
    <property type="term" value="C:fungal-type vacuole"/>
    <property type="evidence" value="ECO:0007669"/>
    <property type="project" value="TreeGrafter"/>
</dbReference>
<sequence length="671" mass="72269">MMRSLLKSTTIVIACLFVRDGATSDGGELEKRDNITLKAPIIATPSQHWEGVDGTWSTFEIRVGTPATTYRVLPATSWQETWVVYGAAAGVCNATLGVSSNCEEARGGVFDSSKSSTWVQSDQDFLGLNAALGYQGVGQYGFDTVGLGYTNDTGETLTHQIVSEIVADDWWFGIFGLGFQPTNFSTYGNPQASFADTLWSNGTISSMSWSYTAGAYYRLKSIFGELIFGGYDASRFTPNDVIFTMTGDNLRDIVVTVRSITSTTSSGNTSLMSTPEFAFIDSSVPELWLPTAVCQAFEEAFGLTLDSASGLYLVNATTHSNLLQLNPNITFTLANQKTGGATVDLVLPYSAFDLNVTTPVIDNNTSFYFPIKPTSDDTLYTLGRTFLQETYVTTHYNSRTFNVSQCIFDDTASAHVIALPSHLPTSTLNSSSSNPGSETGSGSGGGKKLAAGAIAGIVIGALIGLLLAALLLFYLFRRRRQNKQNPPVAEEEAKAHAIAIEIDSGKRVDPQTTSAYNVQASSLTNEVDGNDARIEKWGVPVMVPQELPANEIPEPSNSDVSSDSGPDGRRTGMRPPVLTPMAEMDAEERGLGEPMPLPRDLERGGDRGREREEDIVSPSSDTMPSIMGRARPGSRVSSEMSSAGHSPTVSEATWSPNSPVQRRGSRFEERL</sequence>
<feature type="region of interest" description="Disordered" evidence="2">
    <location>
        <begin position="547"/>
        <end position="671"/>
    </location>
</feature>
<dbReference type="PRINTS" id="PR00792">
    <property type="entry name" value="PEPSIN"/>
</dbReference>
<dbReference type="InterPro" id="IPR001461">
    <property type="entry name" value="Aspartic_peptidase_A1"/>
</dbReference>
<reference evidence="6 7" key="1">
    <citation type="submission" date="2016-03" db="EMBL/GenBank/DDBJ databases">
        <authorList>
            <person name="Ploux O."/>
        </authorList>
    </citation>
    <scope>NUCLEOTIDE SEQUENCE [LARGE SCALE GENOMIC DNA]</scope>
    <source>
        <strain evidence="6 7">UAMH 11012</strain>
    </source>
</reference>
<keyword evidence="3" id="KW-1133">Transmembrane helix</keyword>
<evidence type="ECO:0000256" key="3">
    <source>
        <dbReference type="SAM" id="Phobius"/>
    </source>
</evidence>
<dbReference type="PANTHER" id="PTHR47966">
    <property type="entry name" value="BETA-SITE APP-CLEAVING ENZYME, ISOFORM A-RELATED"/>
    <property type="match status" value="1"/>
</dbReference>
<keyword evidence="3" id="KW-0472">Membrane</keyword>
<dbReference type="Pfam" id="PF00026">
    <property type="entry name" value="Asp"/>
    <property type="match status" value="1"/>
</dbReference>
<feature type="domain" description="Peptidase A1" evidence="5">
    <location>
        <begin position="57"/>
        <end position="404"/>
    </location>
</feature>
<dbReference type="CDD" id="cd05471">
    <property type="entry name" value="pepsin_like"/>
    <property type="match status" value="1"/>
</dbReference>
<dbReference type="GO" id="GO:0006508">
    <property type="term" value="P:proteolysis"/>
    <property type="evidence" value="ECO:0007669"/>
    <property type="project" value="InterPro"/>
</dbReference>
<dbReference type="SUPFAM" id="SSF50630">
    <property type="entry name" value="Acid proteases"/>
    <property type="match status" value="1"/>
</dbReference>
<feature type="compositionally biased region" description="Polar residues" evidence="2">
    <location>
        <begin position="555"/>
        <end position="564"/>
    </location>
</feature>
<dbReference type="InterPro" id="IPR034164">
    <property type="entry name" value="Pepsin-like_dom"/>
</dbReference>
<evidence type="ECO:0000313" key="6">
    <source>
        <dbReference type="EMBL" id="CZR66087.1"/>
    </source>
</evidence>
<gene>
    <name evidence="6" type="ORF">PAC_15988</name>
</gene>
<dbReference type="PANTHER" id="PTHR47966:SF51">
    <property type="entry name" value="BETA-SITE APP-CLEAVING ENZYME, ISOFORM A-RELATED"/>
    <property type="match status" value="1"/>
</dbReference>
<feature type="region of interest" description="Disordered" evidence="2">
    <location>
        <begin position="425"/>
        <end position="445"/>
    </location>
</feature>
<evidence type="ECO:0000256" key="2">
    <source>
        <dbReference type="SAM" id="MobiDB-lite"/>
    </source>
</evidence>
<evidence type="ECO:0000259" key="5">
    <source>
        <dbReference type="PROSITE" id="PS51767"/>
    </source>
</evidence>
<accession>A0A1L7XMC0</accession>
<dbReference type="PROSITE" id="PS51767">
    <property type="entry name" value="PEPTIDASE_A1"/>
    <property type="match status" value="1"/>
</dbReference>
<organism evidence="6 7">
    <name type="scientific">Phialocephala subalpina</name>
    <dbReference type="NCBI Taxonomy" id="576137"/>
    <lineage>
        <taxon>Eukaryota</taxon>
        <taxon>Fungi</taxon>
        <taxon>Dikarya</taxon>
        <taxon>Ascomycota</taxon>
        <taxon>Pezizomycotina</taxon>
        <taxon>Leotiomycetes</taxon>
        <taxon>Helotiales</taxon>
        <taxon>Mollisiaceae</taxon>
        <taxon>Phialocephala</taxon>
        <taxon>Phialocephala fortinii species complex</taxon>
    </lineage>
</organism>
<dbReference type="Proteomes" id="UP000184330">
    <property type="component" value="Unassembled WGS sequence"/>
</dbReference>
<feature type="signal peptide" evidence="4">
    <location>
        <begin position="1"/>
        <end position="24"/>
    </location>
</feature>
<feature type="compositionally biased region" description="Polar residues" evidence="2">
    <location>
        <begin position="635"/>
        <end position="660"/>
    </location>
</feature>
<feature type="compositionally biased region" description="Basic and acidic residues" evidence="2">
    <location>
        <begin position="599"/>
        <end position="614"/>
    </location>
</feature>
<protein>
    <recommendedName>
        <fullName evidence="5">Peptidase A1 domain-containing protein</fullName>
    </recommendedName>
</protein>
<comment type="similarity">
    <text evidence="1">Belongs to the peptidase A1 family.</text>
</comment>
<dbReference type="GO" id="GO:0004190">
    <property type="term" value="F:aspartic-type endopeptidase activity"/>
    <property type="evidence" value="ECO:0007669"/>
    <property type="project" value="InterPro"/>
</dbReference>
<feature type="transmembrane region" description="Helical" evidence="3">
    <location>
        <begin position="449"/>
        <end position="476"/>
    </location>
</feature>
<dbReference type="AlphaFoldDB" id="A0A1L7XMC0"/>